<accession>A0A4Y2GGB5</accession>
<dbReference type="EMBL" id="BGPR01001398">
    <property type="protein sequence ID" value="GBM52892.1"/>
    <property type="molecule type" value="Genomic_DNA"/>
</dbReference>
<dbReference type="Pfam" id="PF03184">
    <property type="entry name" value="DDE_1"/>
    <property type="match status" value="1"/>
</dbReference>
<sequence length="281" mass="31697">MENGNLSQHSAAKAVGISHSTLQAYLSSLQNKPNIVKPVGTPLNLPEENELTACLKCMARWGFPLTRTEIKIVVAKFVTENKQGETILYKHVQKYCHFKNGMPGDDWLSTFMLRHNLSSKKLSTLEKSRVIATSNPFLIFEFYDLLEKELTALNITDKPSRIFNLDERAMFIDPSRGKAVGEKGKKLARVTETPGRESVTLMACVSASGERHPPLIIFSGKKLQSTWSSPNVDKNLTLAISENGWMITEIFDCWFILFCKQVSKHPLLLIYDGHKTHTSWI</sequence>
<evidence type="ECO:0000313" key="2">
    <source>
        <dbReference type="EMBL" id="GBM52892.1"/>
    </source>
</evidence>
<dbReference type="GO" id="GO:0005634">
    <property type="term" value="C:nucleus"/>
    <property type="evidence" value="ECO:0007669"/>
    <property type="project" value="TreeGrafter"/>
</dbReference>
<protein>
    <recommendedName>
        <fullName evidence="1">DDE-1 domain-containing protein</fullName>
    </recommendedName>
</protein>
<dbReference type="OrthoDB" id="10035668at2759"/>
<name>A0A4Y2GGB5_ARAVE</name>
<dbReference type="AlphaFoldDB" id="A0A4Y2GGB5"/>
<dbReference type="PANTHER" id="PTHR19303:SF74">
    <property type="entry name" value="POGO TRANSPOSABLE ELEMENT WITH KRAB DOMAIN"/>
    <property type="match status" value="1"/>
</dbReference>
<dbReference type="PANTHER" id="PTHR19303">
    <property type="entry name" value="TRANSPOSON"/>
    <property type="match status" value="1"/>
</dbReference>
<dbReference type="InterPro" id="IPR050863">
    <property type="entry name" value="CenT-Element_Derived"/>
</dbReference>
<reference evidence="2 3" key="1">
    <citation type="journal article" date="2019" name="Sci. Rep.">
        <title>Orb-weaving spider Araneus ventricosus genome elucidates the spidroin gene catalogue.</title>
        <authorList>
            <person name="Kono N."/>
            <person name="Nakamura H."/>
            <person name="Ohtoshi R."/>
            <person name="Moran D.A.P."/>
            <person name="Shinohara A."/>
            <person name="Yoshida Y."/>
            <person name="Fujiwara M."/>
            <person name="Mori M."/>
            <person name="Tomita M."/>
            <person name="Arakawa K."/>
        </authorList>
    </citation>
    <scope>NUCLEOTIDE SEQUENCE [LARGE SCALE GENOMIC DNA]</scope>
</reference>
<keyword evidence="3" id="KW-1185">Reference proteome</keyword>
<dbReference type="Proteomes" id="UP000499080">
    <property type="component" value="Unassembled WGS sequence"/>
</dbReference>
<comment type="caution">
    <text evidence="2">The sequence shown here is derived from an EMBL/GenBank/DDBJ whole genome shotgun (WGS) entry which is preliminary data.</text>
</comment>
<dbReference type="GO" id="GO:0003677">
    <property type="term" value="F:DNA binding"/>
    <property type="evidence" value="ECO:0007669"/>
    <property type="project" value="TreeGrafter"/>
</dbReference>
<feature type="domain" description="DDE-1" evidence="1">
    <location>
        <begin position="199"/>
        <end position="278"/>
    </location>
</feature>
<evidence type="ECO:0000259" key="1">
    <source>
        <dbReference type="Pfam" id="PF03184"/>
    </source>
</evidence>
<dbReference type="InterPro" id="IPR004875">
    <property type="entry name" value="DDE_SF_endonuclease_dom"/>
</dbReference>
<evidence type="ECO:0000313" key="3">
    <source>
        <dbReference type="Proteomes" id="UP000499080"/>
    </source>
</evidence>
<proteinExistence type="predicted"/>
<organism evidence="2 3">
    <name type="scientific">Araneus ventricosus</name>
    <name type="common">Orbweaver spider</name>
    <name type="synonym">Epeira ventricosa</name>
    <dbReference type="NCBI Taxonomy" id="182803"/>
    <lineage>
        <taxon>Eukaryota</taxon>
        <taxon>Metazoa</taxon>
        <taxon>Ecdysozoa</taxon>
        <taxon>Arthropoda</taxon>
        <taxon>Chelicerata</taxon>
        <taxon>Arachnida</taxon>
        <taxon>Araneae</taxon>
        <taxon>Araneomorphae</taxon>
        <taxon>Entelegynae</taxon>
        <taxon>Araneoidea</taxon>
        <taxon>Araneidae</taxon>
        <taxon>Araneus</taxon>
    </lineage>
</organism>
<gene>
    <name evidence="2" type="ORF">AVEN_162388_1</name>
</gene>